<proteinExistence type="predicted"/>
<organism evidence="1 2">
    <name type="scientific">Schistosoma margrebowiei</name>
    <dbReference type="NCBI Taxonomy" id="48269"/>
    <lineage>
        <taxon>Eukaryota</taxon>
        <taxon>Metazoa</taxon>
        <taxon>Spiralia</taxon>
        <taxon>Lophotrochozoa</taxon>
        <taxon>Platyhelminthes</taxon>
        <taxon>Trematoda</taxon>
        <taxon>Digenea</taxon>
        <taxon>Strigeidida</taxon>
        <taxon>Schistosomatoidea</taxon>
        <taxon>Schistosomatidae</taxon>
        <taxon>Schistosoma</taxon>
    </lineage>
</organism>
<dbReference type="Proteomes" id="UP000277204">
    <property type="component" value="Unassembled WGS sequence"/>
</dbReference>
<keyword evidence="2" id="KW-1185">Reference proteome</keyword>
<gene>
    <name evidence="1" type="ORF">SMRZ_LOCUS6434</name>
</gene>
<evidence type="ECO:0000313" key="1">
    <source>
        <dbReference type="EMBL" id="VDO71124.1"/>
    </source>
</evidence>
<dbReference type="EMBL" id="UZAI01002397">
    <property type="protein sequence ID" value="VDO71124.1"/>
    <property type="molecule type" value="Genomic_DNA"/>
</dbReference>
<accession>A0A3P7YI61</accession>
<reference evidence="1 2" key="1">
    <citation type="submission" date="2018-11" db="EMBL/GenBank/DDBJ databases">
        <authorList>
            <consortium name="Pathogen Informatics"/>
        </authorList>
    </citation>
    <scope>NUCLEOTIDE SEQUENCE [LARGE SCALE GENOMIC DNA]</scope>
    <source>
        <strain evidence="1 2">Zambia</strain>
    </source>
</reference>
<name>A0A3P7YI61_9TREM</name>
<evidence type="ECO:0000313" key="2">
    <source>
        <dbReference type="Proteomes" id="UP000277204"/>
    </source>
</evidence>
<sequence>MPTYVTYDEGEISVYQQKDEYTARQSVLSYFTAAKHGL</sequence>
<dbReference type="AlphaFoldDB" id="A0A3P7YI61"/>
<protein>
    <submittedName>
        <fullName evidence="1">Uncharacterized protein</fullName>
    </submittedName>
</protein>